<accession>A0A7E4VVY3</accession>
<feature type="transmembrane region" description="Helical" evidence="1">
    <location>
        <begin position="171"/>
        <end position="192"/>
    </location>
</feature>
<name>A0A7E4VVY3_PANRE</name>
<dbReference type="Proteomes" id="UP000492821">
    <property type="component" value="Unassembled WGS sequence"/>
</dbReference>
<protein>
    <submittedName>
        <fullName evidence="3">Permease</fullName>
    </submittedName>
</protein>
<proteinExistence type="predicted"/>
<evidence type="ECO:0000313" key="3">
    <source>
        <dbReference type="WBParaSite" id="Pan_g4155.t1"/>
    </source>
</evidence>
<reference evidence="3" key="2">
    <citation type="submission" date="2020-10" db="UniProtKB">
        <authorList>
            <consortium name="WormBaseParasite"/>
        </authorList>
    </citation>
    <scope>IDENTIFICATION</scope>
</reference>
<keyword evidence="1" id="KW-0812">Transmembrane</keyword>
<keyword evidence="2" id="KW-1185">Reference proteome</keyword>
<evidence type="ECO:0000256" key="1">
    <source>
        <dbReference type="SAM" id="Phobius"/>
    </source>
</evidence>
<dbReference type="AlphaFoldDB" id="A0A7E4VVY3"/>
<organism evidence="2 3">
    <name type="scientific">Panagrellus redivivus</name>
    <name type="common">Microworm</name>
    <dbReference type="NCBI Taxonomy" id="6233"/>
    <lineage>
        <taxon>Eukaryota</taxon>
        <taxon>Metazoa</taxon>
        <taxon>Ecdysozoa</taxon>
        <taxon>Nematoda</taxon>
        <taxon>Chromadorea</taxon>
        <taxon>Rhabditida</taxon>
        <taxon>Tylenchina</taxon>
        <taxon>Panagrolaimomorpha</taxon>
        <taxon>Panagrolaimoidea</taxon>
        <taxon>Panagrolaimidae</taxon>
        <taxon>Panagrellus</taxon>
    </lineage>
</organism>
<evidence type="ECO:0000313" key="2">
    <source>
        <dbReference type="Proteomes" id="UP000492821"/>
    </source>
</evidence>
<reference evidence="2" key="1">
    <citation type="journal article" date="2013" name="Genetics">
        <title>The draft genome and transcriptome of Panagrellus redivivus are shaped by the harsh demands of a free-living lifestyle.</title>
        <authorList>
            <person name="Srinivasan J."/>
            <person name="Dillman A.R."/>
            <person name="Macchietto M.G."/>
            <person name="Heikkinen L."/>
            <person name="Lakso M."/>
            <person name="Fracchia K.M."/>
            <person name="Antoshechkin I."/>
            <person name="Mortazavi A."/>
            <person name="Wong G."/>
            <person name="Sternberg P.W."/>
        </authorList>
    </citation>
    <scope>NUCLEOTIDE SEQUENCE [LARGE SCALE GENOMIC DNA]</scope>
    <source>
        <strain evidence="2">MT8872</strain>
    </source>
</reference>
<feature type="transmembrane region" description="Helical" evidence="1">
    <location>
        <begin position="144"/>
        <end position="165"/>
    </location>
</feature>
<keyword evidence="1" id="KW-1133">Transmembrane helix</keyword>
<keyword evidence="1" id="KW-0472">Membrane</keyword>
<dbReference type="WBParaSite" id="Pan_g4155.t1">
    <property type="protein sequence ID" value="Pan_g4155.t1"/>
    <property type="gene ID" value="Pan_g4155"/>
</dbReference>
<sequence length="202" mass="23691">MCNVLYIDKNKTKIYVNDTVVVYCANSDSYDKFIPYISGPYTKISIRGKVRWDQVKRLIHPNVKEVQILAKMELRPEEFDEFAVFVAQHLRGWQYKFSFTYYMGYTLTLSNKVKAACRHIKTHDFFHFNFLCGLVDWRMWWFQIMLMPIIIGIIIGIPAGVSWILIGKGYHSAYCVTLLIFGFLSVLTTYILDDIARDSLRI</sequence>